<accession>A0A9P9K9I7</accession>
<dbReference type="OrthoDB" id="3692311at2759"/>
<dbReference type="PANTHER" id="PTHR15549">
    <property type="entry name" value="PAIRED IMMUNOGLOBULIN-LIKE TYPE 2 RECEPTOR"/>
    <property type="match status" value="1"/>
</dbReference>
<sequence>MANSHFETVKYFSLHCVDSATFYVCEGCDNEFIGCCTSDPCRDGSGICPDGHLRMASFAADKSDELKKQSCDDTRGSSVWWVCPDTDPPFMGCCDISPCGEGCSRSNLLPAVLSKNKENRQAFLDPEGFTSTISASAATSTASSSSPSNDDSGGLGTGAIVGIAVGSAAVFLILLSLLICICWRRQRKRKQTGEKVQSREFSAASDPNQSPMGYNGQYFPSASTVVPHYSSGFSIDQHNKPSPPLGWSNELFSPNTSSNINSTFRGSYDQPFLPMHMMTVHEMDGVDRTPQELSTDPLETYEDQNQSPDMDQAPPQNQGYFRR</sequence>
<reference evidence="7" key="1">
    <citation type="journal article" date="2021" name="Nat. Commun.">
        <title>Genetic determinants of endophytism in the Arabidopsis root mycobiome.</title>
        <authorList>
            <person name="Mesny F."/>
            <person name="Miyauchi S."/>
            <person name="Thiergart T."/>
            <person name="Pickel B."/>
            <person name="Atanasova L."/>
            <person name="Karlsson M."/>
            <person name="Huettel B."/>
            <person name="Barry K.W."/>
            <person name="Haridas S."/>
            <person name="Chen C."/>
            <person name="Bauer D."/>
            <person name="Andreopoulos W."/>
            <person name="Pangilinan J."/>
            <person name="LaButti K."/>
            <person name="Riley R."/>
            <person name="Lipzen A."/>
            <person name="Clum A."/>
            <person name="Drula E."/>
            <person name="Henrissat B."/>
            <person name="Kohler A."/>
            <person name="Grigoriev I.V."/>
            <person name="Martin F.M."/>
            <person name="Hacquard S."/>
        </authorList>
    </citation>
    <scope>NUCLEOTIDE SEQUENCE</scope>
    <source>
        <strain evidence="7">MPI-CAGE-AT-0023</strain>
    </source>
</reference>
<protein>
    <submittedName>
        <fullName evidence="7">Uncharacterized protein</fullName>
    </submittedName>
</protein>
<keyword evidence="4 6" id="KW-0472">Membrane</keyword>
<evidence type="ECO:0000256" key="3">
    <source>
        <dbReference type="ARBA" id="ARBA00022989"/>
    </source>
</evidence>
<evidence type="ECO:0000313" key="7">
    <source>
        <dbReference type="EMBL" id="KAH7254367.1"/>
    </source>
</evidence>
<evidence type="ECO:0000256" key="5">
    <source>
        <dbReference type="SAM" id="MobiDB-lite"/>
    </source>
</evidence>
<feature type="region of interest" description="Disordered" evidence="5">
    <location>
        <begin position="192"/>
        <end position="211"/>
    </location>
</feature>
<evidence type="ECO:0000256" key="1">
    <source>
        <dbReference type="ARBA" id="ARBA00004167"/>
    </source>
</evidence>
<evidence type="ECO:0000313" key="8">
    <source>
        <dbReference type="Proteomes" id="UP000720189"/>
    </source>
</evidence>
<dbReference type="GO" id="GO:0016020">
    <property type="term" value="C:membrane"/>
    <property type="evidence" value="ECO:0007669"/>
    <property type="project" value="UniProtKB-SubCell"/>
</dbReference>
<evidence type="ECO:0000256" key="2">
    <source>
        <dbReference type="ARBA" id="ARBA00022692"/>
    </source>
</evidence>
<comment type="caution">
    <text evidence="7">The sequence shown here is derived from an EMBL/GenBank/DDBJ whole genome shotgun (WGS) entry which is preliminary data.</text>
</comment>
<evidence type="ECO:0000256" key="4">
    <source>
        <dbReference type="ARBA" id="ARBA00023136"/>
    </source>
</evidence>
<organism evidence="7 8">
    <name type="scientific">Fusarium redolens</name>
    <dbReference type="NCBI Taxonomy" id="48865"/>
    <lineage>
        <taxon>Eukaryota</taxon>
        <taxon>Fungi</taxon>
        <taxon>Dikarya</taxon>
        <taxon>Ascomycota</taxon>
        <taxon>Pezizomycotina</taxon>
        <taxon>Sordariomycetes</taxon>
        <taxon>Hypocreomycetidae</taxon>
        <taxon>Hypocreales</taxon>
        <taxon>Nectriaceae</taxon>
        <taxon>Fusarium</taxon>
        <taxon>Fusarium redolens species complex</taxon>
    </lineage>
</organism>
<feature type="region of interest" description="Disordered" evidence="5">
    <location>
        <begin position="288"/>
        <end position="323"/>
    </location>
</feature>
<gene>
    <name evidence="7" type="ORF">BKA55DRAFT_357402</name>
</gene>
<dbReference type="InterPro" id="IPR051694">
    <property type="entry name" value="Immunoregulatory_rcpt-like"/>
</dbReference>
<feature type="transmembrane region" description="Helical" evidence="6">
    <location>
        <begin position="155"/>
        <end position="183"/>
    </location>
</feature>
<proteinExistence type="predicted"/>
<keyword evidence="8" id="KW-1185">Reference proteome</keyword>
<dbReference type="GeneID" id="70215787"/>
<feature type="compositionally biased region" description="Polar residues" evidence="5">
    <location>
        <begin position="303"/>
        <end position="323"/>
    </location>
</feature>
<dbReference type="GO" id="GO:0071944">
    <property type="term" value="C:cell periphery"/>
    <property type="evidence" value="ECO:0007669"/>
    <property type="project" value="UniProtKB-ARBA"/>
</dbReference>
<dbReference type="PANTHER" id="PTHR15549:SF6">
    <property type="entry name" value="MID2 DOMAIN-CONTAINING PROTEIN"/>
    <property type="match status" value="1"/>
</dbReference>
<dbReference type="EMBL" id="JAGMUX010000007">
    <property type="protein sequence ID" value="KAH7254367.1"/>
    <property type="molecule type" value="Genomic_DNA"/>
</dbReference>
<dbReference type="Proteomes" id="UP000720189">
    <property type="component" value="Unassembled WGS sequence"/>
</dbReference>
<keyword evidence="2 6" id="KW-0812">Transmembrane</keyword>
<dbReference type="RefSeq" id="XP_046050614.1">
    <property type="nucleotide sequence ID" value="XM_046185833.1"/>
</dbReference>
<dbReference type="AlphaFoldDB" id="A0A9P9K9I7"/>
<name>A0A9P9K9I7_FUSRE</name>
<comment type="subcellular location">
    <subcellularLocation>
        <location evidence="1">Membrane</location>
        <topology evidence="1">Single-pass membrane protein</topology>
    </subcellularLocation>
</comment>
<evidence type="ECO:0000256" key="6">
    <source>
        <dbReference type="SAM" id="Phobius"/>
    </source>
</evidence>
<keyword evidence="3 6" id="KW-1133">Transmembrane helix</keyword>